<evidence type="ECO:0000313" key="2">
    <source>
        <dbReference type="EMBL" id="GMF29569.1"/>
    </source>
</evidence>
<reference evidence="2" key="1">
    <citation type="submission" date="2023-04" db="EMBL/GenBank/DDBJ databases">
        <title>Phytophthora lilii NBRC 32176.</title>
        <authorList>
            <person name="Ichikawa N."/>
            <person name="Sato H."/>
            <person name="Tonouchi N."/>
        </authorList>
    </citation>
    <scope>NUCLEOTIDE SEQUENCE</scope>
    <source>
        <strain evidence="2">NBRC 32176</strain>
    </source>
</reference>
<protein>
    <submittedName>
        <fullName evidence="2">Unnamed protein product</fullName>
    </submittedName>
</protein>
<evidence type="ECO:0000313" key="3">
    <source>
        <dbReference type="Proteomes" id="UP001165083"/>
    </source>
</evidence>
<feature type="region of interest" description="Disordered" evidence="1">
    <location>
        <begin position="1"/>
        <end position="82"/>
    </location>
</feature>
<feature type="compositionally biased region" description="Polar residues" evidence="1">
    <location>
        <begin position="1"/>
        <end position="12"/>
    </location>
</feature>
<organism evidence="2 3">
    <name type="scientific">Phytophthora lilii</name>
    <dbReference type="NCBI Taxonomy" id="2077276"/>
    <lineage>
        <taxon>Eukaryota</taxon>
        <taxon>Sar</taxon>
        <taxon>Stramenopiles</taxon>
        <taxon>Oomycota</taxon>
        <taxon>Peronosporomycetes</taxon>
        <taxon>Peronosporales</taxon>
        <taxon>Peronosporaceae</taxon>
        <taxon>Phytophthora</taxon>
    </lineage>
</organism>
<gene>
    <name evidence="2" type="ORF">Plil01_001256700</name>
</gene>
<accession>A0A9W6UCM9</accession>
<proteinExistence type="predicted"/>
<comment type="caution">
    <text evidence="2">The sequence shown here is derived from an EMBL/GenBank/DDBJ whole genome shotgun (WGS) entry which is preliminary data.</text>
</comment>
<name>A0A9W6UCM9_9STRA</name>
<evidence type="ECO:0000256" key="1">
    <source>
        <dbReference type="SAM" id="MobiDB-lite"/>
    </source>
</evidence>
<sequence length="118" mass="12708">MRPTTSNESQPSLRVLGIKGSWERPAEVPRGPRSKGSSTGQRPRVAWSAAKEHFKMMPPSRTWITSSPERPPGPGPGKGTAWDIGGSMYRLECYAAPSQSKCLLEHDGAGESLTACVT</sequence>
<keyword evidence="3" id="KW-1185">Reference proteome</keyword>
<dbReference type="EMBL" id="BSXW01000786">
    <property type="protein sequence ID" value="GMF29569.1"/>
    <property type="molecule type" value="Genomic_DNA"/>
</dbReference>
<dbReference type="AlphaFoldDB" id="A0A9W6UCM9"/>
<dbReference type="Proteomes" id="UP001165083">
    <property type="component" value="Unassembled WGS sequence"/>
</dbReference>